<protein>
    <submittedName>
        <fullName evidence="1">Uncharacterized protein</fullName>
    </submittedName>
</protein>
<dbReference type="eggNOG" id="ENOG50334E3">
    <property type="taxonomic scope" value="Bacteria"/>
</dbReference>
<evidence type="ECO:0000313" key="1">
    <source>
        <dbReference type="EMBL" id="ACL60527.1"/>
    </source>
</evidence>
<dbReference type="Proteomes" id="UP000008207">
    <property type="component" value="Chromosome"/>
</dbReference>
<evidence type="ECO:0000313" key="2">
    <source>
        <dbReference type="Proteomes" id="UP000008207"/>
    </source>
</evidence>
<reference evidence="1 2" key="1">
    <citation type="submission" date="2009-01" db="EMBL/GenBank/DDBJ databases">
        <title>Complete sequence of chromosome of Methylobacterium nodulans ORS 2060.</title>
        <authorList>
            <consortium name="US DOE Joint Genome Institute"/>
            <person name="Lucas S."/>
            <person name="Copeland A."/>
            <person name="Lapidus A."/>
            <person name="Glavina del Rio T."/>
            <person name="Dalin E."/>
            <person name="Tice H."/>
            <person name="Bruce D."/>
            <person name="Goodwin L."/>
            <person name="Pitluck S."/>
            <person name="Sims D."/>
            <person name="Brettin T."/>
            <person name="Detter J.C."/>
            <person name="Han C."/>
            <person name="Larimer F."/>
            <person name="Land M."/>
            <person name="Hauser L."/>
            <person name="Kyrpides N."/>
            <person name="Ivanova N."/>
            <person name="Marx C.J."/>
            <person name="Richardson P."/>
        </authorList>
    </citation>
    <scope>NUCLEOTIDE SEQUENCE [LARGE SCALE GENOMIC DNA]</scope>
    <source>
        <strain evidence="2">LMG 21967 / CNCM I-2342 / ORS 2060</strain>
    </source>
</reference>
<dbReference type="KEGG" id="mno:Mnod_5690"/>
<dbReference type="EMBL" id="CP001349">
    <property type="protein sequence ID" value="ACL60527.1"/>
    <property type="molecule type" value="Genomic_DNA"/>
</dbReference>
<dbReference type="OrthoDB" id="8161952at2"/>
<proteinExistence type="predicted"/>
<dbReference type="RefSeq" id="WP_015932129.1">
    <property type="nucleotide sequence ID" value="NC_011894.1"/>
</dbReference>
<sequence length="84" mass="8900">MAIATTYLIQTFELRKKRLVPGTRDVAPTGSGALKRAEAIATRKPGAAALQIRADNETGELESVVILGRFGEVPEDFAEMVAGG</sequence>
<dbReference type="AlphaFoldDB" id="B8IQL5"/>
<name>B8IQL5_METNO</name>
<organism evidence="1 2">
    <name type="scientific">Methylobacterium nodulans (strain LMG 21967 / CNCM I-2342 / ORS 2060)</name>
    <dbReference type="NCBI Taxonomy" id="460265"/>
    <lineage>
        <taxon>Bacteria</taxon>
        <taxon>Pseudomonadati</taxon>
        <taxon>Pseudomonadota</taxon>
        <taxon>Alphaproteobacteria</taxon>
        <taxon>Hyphomicrobiales</taxon>
        <taxon>Methylobacteriaceae</taxon>
        <taxon>Methylobacterium</taxon>
    </lineage>
</organism>
<keyword evidence="2" id="KW-1185">Reference proteome</keyword>
<dbReference type="STRING" id="460265.Mnod_5690"/>
<gene>
    <name evidence="1" type="ordered locus">Mnod_5690</name>
</gene>
<accession>B8IQL5</accession>
<dbReference type="HOGENOM" id="CLU_2523705_0_0_5"/>